<organism evidence="2 3">
    <name type="scientific">Anaeromicrobium sediminis</name>
    <dbReference type="NCBI Taxonomy" id="1478221"/>
    <lineage>
        <taxon>Bacteria</taxon>
        <taxon>Bacillati</taxon>
        <taxon>Bacillota</taxon>
        <taxon>Clostridia</taxon>
        <taxon>Peptostreptococcales</taxon>
        <taxon>Thermotaleaceae</taxon>
        <taxon>Anaeromicrobium</taxon>
    </lineage>
</organism>
<dbReference type="PANTHER" id="PTHR13847:SF201">
    <property type="entry name" value="PUTATIBE OXIDOREDUCTASE"/>
    <property type="match status" value="1"/>
</dbReference>
<accession>A0A267MGK5</accession>
<keyword evidence="3" id="KW-1185">Reference proteome</keyword>
<dbReference type="Gene3D" id="3.30.9.10">
    <property type="entry name" value="D-Amino Acid Oxidase, subunit A, domain 2"/>
    <property type="match status" value="1"/>
</dbReference>
<dbReference type="Gene3D" id="3.50.50.60">
    <property type="entry name" value="FAD/NAD(P)-binding domain"/>
    <property type="match status" value="1"/>
</dbReference>
<dbReference type="RefSeq" id="WP_095134289.1">
    <property type="nucleotide sequence ID" value="NZ_NIBG01000012.1"/>
</dbReference>
<reference evidence="2 3" key="1">
    <citation type="submission" date="2017-06" db="EMBL/GenBank/DDBJ databases">
        <title>Draft genome sequence of anaerobic fermentative bacterium Anaeromicrobium sediminis DY2726D isolated from West Pacific Ocean sediments.</title>
        <authorList>
            <person name="Zeng X."/>
        </authorList>
    </citation>
    <scope>NUCLEOTIDE SEQUENCE [LARGE SCALE GENOMIC DNA]</scope>
    <source>
        <strain evidence="2 3">DY2726D</strain>
    </source>
</reference>
<dbReference type="AlphaFoldDB" id="A0A267MGK5"/>
<dbReference type="PANTHER" id="PTHR13847">
    <property type="entry name" value="SARCOSINE DEHYDROGENASE-RELATED"/>
    <property type="match status" value="1"/>
</dbReference>
<feature type="domain" description="FAD dependent oxidoreductase" evidence="1">
    <location>
        <begin position="30"/>
        <end position="390"/>
    </location>
</feature>
<sequence>MNIVTGDRYWIKKREIPKKYSYLHKDIKTDVLIIGGGITGSLCFYYFNKNNIDTILVDKNIIGYLSTSASTSILDYSMDINMIGVRGLIGEKSAAKAFKLTRESIDHIERIIKEDLNSDCGFMKKDLLYYTNNKSYYNVFHKEYSLRKKHGFNVEFLKDNEEKFDFNIKSAIYCKDDTAVLDPYELSHELLNYGVKNGGSVFENTEVVNIKPLKNKVVIYTENGFKIEAKKVIVATGYEGRDYIKERIVRLTRSFTIVTKPIKNTEGWHNLCNIRDDNSPYIYIRATDDNRIIVGGEDLALGGIRSKMTNLKQEDEVSLTKYKTLENKVKEMFPRIKDIEMEYGFSGFFGETKDGLPYIGKYDDPNIYYCFGYGSNGILYGNLGARLLLELYKEKESPYLELFRFKR</sequence>
<evidence type="ECO:0000259" key="1">
    <source>
        <dbReference type="Pfam" id="PF01266"/>
    </source>
</evidence>
<dbReference type="Pfam" id="PF01266">
    <property type="entry name" value="DAO"/>
    <property type="match status" value="1"/>
</dbReference>
<gene>
    <name evidence="2" type="ORF">CCE28_13645</name>
</gene>
<evidence type="ECO:0000313" key="2">
    <source>
        <dbReference type="EMBL" id="PAB58709.1"/>
    </source>
</evidence>
<evidence type="ECO:0000313" key="3">
    <source>
        <dbReference type="Proteomes" id="UP000216024"/>
    </source>
</evidence>
<dbReference type="SUPFAM" id="SSF51905">
    <property type="entry name" value="FAD/NAD(P)-binding domain"/>
    <property type="match status" value="1"/>
</dbReference>
<dbReference type="OrthoDB" id="571248at2"/>
<name>A0A267MGK5_9FIRM</name>
<protein>
    <recommendedName>
        <fullName evidence="1">FAD dependent oxidoreductase domain-containing protein</fullName>
    </recommendedName>
</protein>
<dbReference type="Proteomes" id="UP000216024">
    <property type="component" value="Unassembled WGS sequence"/>
</dbReference>
<dbReference type="InterPro" id="IPR006076">
    <property type="entry name" value="FAD-dep_OxRdtase"/>
</dbReference>
<dbReference type="EMBL" id="NIBG01000012">
    <property type="protein sequence ID" value="PAB58709.1"/>
    <property type="molecule type" value="Genomic_DNA"/>
</dbReference>
<dbReference type="InterPro" id="IPR036188">
    <property type="entry name" value="FAD/NAD-bd_sf"/>
</dbReference>
<proteinExistence type="predicted"/>
<comment type="caution">
    <text evidence="2">The sequence shown here is derived from an EMBL/GenBank/DDBJ whole genome shotgun (WGS) entry which is preliminary data.</text>
</comment>
<dbReference type="GO" id="GO:0005737">
    <property type="term" value="C:cytoplasm"/>
    <property type="evidence" value="ECO:0007669"/>
    <property type="project" value="TreeGrafter"/>
</dbReference>